<feature type="domain" description="Histidine kinase" evidence="5">
    <location>
        <begin position="313"/>
        <end position="398"/>
    </location>
</feature>
<dbReference type="InterPro" id="IPR003594">
    <property type="entry name" value="HATPase_dom"/>
</dbReference>
<evidence type="ECO:0000256" key="1">
    <source>
        <dbReference type="ARBA" id="ARBA00022679"/>
    </source>
</evidence>
<dbReference type="EMBL" id="BIFH01000015">
    <property type="protein sequence ID" value="GCD94190.1"/>
    <property type="molecule type" value="Genomic_DNA"/>
</dbReference>
<keyword evidence="3" id="KW-0902">Two-component regulatory system</keyword>
<dbReference type="PANTHER" id="PTHR24421">
    <property type="entry name" value="NITRATE/NITRITE SENSOR PROTEIN NARX-RELATED"/>
    <property type="match status" value="1"/>
</dbReference>
<evidence type="ECO:0000259" key="5">
    <source>
        <dbReference type="PROSITE" id="PS50109"/>
    </source>
</evidence>
<dbReference type="Pfam" id="PF07730">
    <property type="entry name" value="HisKA_3"/>
    <property type="match status" value="1"/>
</dbReference>
<dbReference type="InterPro" id="IPR036890">
    <property type="entry name" value="HATPase_C_sf"/>
</dbReference>
<accession>A0A401YHX2</accession>
<dbReference type="PIRSF" id="PIRSF037434">
    <property type="entry name" value="STHK_ChrS"/>
    <property type="match status" value="1"/>
</dbReference>
<keyword evidence="4" id="KW-0472">Membrane</keyword>
<comment type="caution">
    <text evidence="6">The sequence shown here is derived from an EMBL/GenBank/DDBJ whole genome shotgun (WGS) entry which is preliminary data.</text>
</comment>
<dbReference type="Gene3D" id="1.20.5.1930">
    <property type="match status" value="1"/>
</dbReference>
<dbReference type="InterPro" id="IPR050482">
    <property type="entry name" value="Sensor_HK_TwoCompSys"/>
</dbReference>
<evidence type="ECO:0000256" key="3">
    <source>
        <dbReference type="ARBA" id="ARBA00023012"/>
    </source>
</evidence>
<dbReference type="InterPro" id="IPR017205">
    <property type="entry name" value="Sig_transdc_His_kinase_ChrS"/>
</dbReference>
<evidence type="ECO:0000313" key="6">
    <source>
        <dbReference type="EMBL" id="GCD94190.1"/>
    </source>
</evidence>
<gene>
    <name evidence="6" type="ORF">EHYA_01849</name>
</gene>
<dbReference type="SMART" id="SM00387">
    <property type="entry name" value="HATPase_c"/>
    <property type="match status" value="1"/>
</dbReference>
<feature type="transmembrane region" description="Helical" evidence="4">
    <location>
        <begin position="145"/>
        <end position="165"/>
    </location>
</feature>
<sequence length="398" mass="42913">MNTATAVARDAEEVAFGTKLLTVYRGAYLLLAAITAAEFAGRDAPLWCYAALLVMPVSFWVMVPPGIDPTEWDRRGRAHLVLAYAAVTALSLQDPEGIVLMYVLMPLTFTFVEATIPSMLLSAYIFGMNGALRAREAHWEHGVVASILVEIAVVLGFSFLMARLVQWLADRVEERGRLLRELEATRAELAETHHQAGVRVERERMAREIHDTLAQGFTSILMLLQAAGITVDSDSEATRKRLDLAERVARDNLAEARALVAAQGPAEGAEPAEPLAELLGRTVAGLGEELEVAASFEVVGSEYELSSTVQVVLVRVLQESLANIRKHAGATSVAVELAYRPFATRLTVVDDGRGFEPGSGKGGYGLPGMRARLAQVGGEVEVVSAPGRGTTVRVEVPQ</sequence>
<dbReference type="GO" id="GO:0016020">
    <property type="term" value="C:membrane"/>
    <property type="evidence" value="ECO:0007669"/>
    <property type="project" value="InterPro"/>
</dbReference>
<dbReference type="SUPFAM" id="SSF55874">
    <property type="entry name" value="ATPase domain of HSP90 chaperone/DNA topoisomerase II/histidine kinase"/>
    <property type="match status" value="1"/>
</dbReference>
<dbReference type="InterPro" id="IPR005467">
    <property type="entry name" value="His_kinase_dom"/>
</dbReference>
<feature type="transmembrane region" description="Helical" evidence="4">
    <location>
        <begin position="75"/>
        <end position="92"/>
    </location>
</feature>
<proteinExistence type="predicted"/>
<dbReference type="GO" id="GO:0000155">
    <property type="term" value="F:phosphorelay sensor kinase activity"/>
    <property type="evidence" value="ECO:0007669"/>
    <property type="project" value="InterPro"/>
</dbReference>
<dbReference type="PROSITE" id="PS50109">
    <property type="entry name" value="HIS_KIN"/>
    <property type="match status" value="1"/>
</dbReference>
<dbReference type="InterPro" id="IPR011712">
    <property type="entry name" value="Sig_transdc_His_kin_sub3_dim/P"/>
</dbReference>
<name>A0A401YHX2_9ACTN</name>
<dbReference type="Gene3D" id="3.30.565.10">
    <property type="entry name" value="Histidine kinase-like ATPase, C-terminal domain"/>
    <property type="match status" value="1"/>
</dbReference>
<reference evidence="6 7" key="1">
    <citation type="submission" date="2018-12" db="EMBL/GenBank/DDBJ databases">
        <title>Draft genome sequence of Embleya hyalina NBRC 13850T.</title>
        <authorList>
            <person name="Komaki H."/>
            <person name="Hosoyama A."/>
            <person name="Kimura A."/>
            <person name="Ichikawa N."/>
            <person name="Tamura T."/>
        </authorList>
    </citation>
    <scope>NUCLEOTIDE SEQUENCE [LARGE SCALE GENOMIC DNA]</scope>
    <source>
        <strain evidence="6 7">NBRC 13850</strain>
    </source>
</reference>
<evidence type="ECO:0000256" key="4">
    <source>
        <dbReference type="SAM" id="Phobius"/>
    </source>
</evidence>
<protein>
    <submittedName>
        <fullName evidence="6">Two-component sensor histidine kinase</fullName>
    </submittedName>
</protein>
<dbReference type="CDD" id="cd16917">
    <property type="entry name" value="HATPase_UhpB-NarQ-NarX-like"/>
    <property type="match status" value="1"/>
</dbReference>
<feature type="transmembrane region" description="Helical" evidence="4">
    <location>
        <begin position="46"/>
        <end position="63"/>
    </location>
</feature>
<organism evidence="6 7">
    <name type="scientific">Embleya hyalina</name>
    <dbReference type="NCBI Taxonomy" id="516124"/>
    <lineage>
        <taxon>Bacteria</taxon>
        <taxon>Bacillati</taxon>
        <taxon>Actinomycetota</taxon>
        <taxon>Actinomycetes</taxon>
        <taxon>Kitasatosporales</taxon>
        <taxon>Streptomycetaceae</taxon>
        <taxon>Embleya</taxon>
    </lineage>
</organism>
<dbReference type="GO" id="GO:0046983">
    <property type="term" value="F:protein dimerization activity"/>
    <property type="evidence" value="ECO:0007669"/>
    <property type="project" value="InterPro"/>
</dbReference>
<feature type="transmembrane region" description="Helical" evidence="4">
    <location>
        <begin position="99"/>
        <end position="125"/>
    </location>
</feature>
<keyword evidence="7" id="KW-1185">Reference proteome</keyword>
<keyword evidence="1" id="KW-0808">Transferase</keyword>
<dbReference type="AlphaFoldDB" id="A0A401YHX2"/>
<keyword evidence="4" id="KW-1133">Transmembrane helix</keyword>
<dbReference type="Pfam" id="PF02518">
    <property type="entry name" value="HATPase_c"/>
    <property type="match status" value="1"/>
</dbReference>
<feature type="transmembrane region" description="Helical" evidence="4">
    <location>
        <begin position="20"/>
        <end position="39"/>
    </location>
</feature>
<dbReference type="PANTHER" id="PTHR24421:SF62">
    <property type="entry name" value="SENSORY TRANSDUCTION HISTIDINE KINASE"/>
    <property type="match status" value="1"/>
</dbReference>
<evidence type="ECO:0000313" key="7">
    <source>
        <dbReference type="Proteomes" id="UP000286931"/>
    </source>
</evidence>
<keyword evidence="2 6" id="KW-0418">Kinase</keyword>
<dbReference type="Proteomes" id="UP000286931">
    <property type="component" value="Unassembled WGS sequence"/>
</dbReference>
<evidence type="ECO:0000256" key="2">
    <source>
        <dbReference type="ARBA" id="ARBA00022777"/>
    </source>
</evidence>
<keyword evidence="4" id="KW-0812">Transmembrane</keyword>